<dbReference type="AlphaFoldDB" id="A0A1M5D5U5"/>
<evidence type="ECO:0000313" key="2">
    <source>
        <dbReference type="Proteomes" id="UP000184041"/>
    </source>
</evidence>
<evidence type="ECO:0000313" key="1">
    <source>
        <dbReference type="EMBL" id="SHF62235.1"/>
    </source>
</evidence>
<dbReference type="Proteomes" id="UP000184041">
    <property type="component" value="Unassembled WGS sequence"/>
</dbReference>
<dbReference type="EMBL" id="FQUS01000011">
    <property type="protein sequence ID" value="SHF62235.1"/>
    <property type="molecule type" value="Genomic_DNA"/>
</dbReference>
<reference evidence="1 2" key="1">
    <citation type="submission" date="2016-11" db="EMBL/GenBank/DDBJ databases">
        <authorList>
            <person name="Jaros S."/>
            <person name="Januszkiewicz K."/>
            <person name="Wedrychowicz H."/>
        </authorList>
    </citation>
    <scope>NUCLEOTIDE SEQUENCE [LARGE SCALE GENOMIC DNA]</scope>
    <source>
        <strain evidence="1 2">DSM 21986</strain>
    </source>
</reference>
<proteinExistence type="predicted"/>
<accession>A0A1M5D5U5</accession>
<organism evidence="1 2">
    <name type="scientific">Fodinibius roseus</name>
    <dbReference type="NCBI Taxonomy" id="1194090"/>
    <lineage>
        <taxon>Bacteria</taxon>
        <taxon>Pseudomonadati</taxon>
        <taxon>Balneolota</taxon>
        <taxon>Balneolia</taxon>
        <taxon>Balneolales</taxon>
        <taxon>Balneolaceae</taxon>
        <taxon>Fodinibius</taxon>
    </lineage>
</organism>
<protein>
    <submittedName>
        <fullName evidence="1">Uncharacterized protein</fullName>
    </submittedName>
</protein>
<sequence>MVAFETQEFWPRFKTRGRLPSQHIAHMQGFQPSDNADIGQKSDFEKVSHDIIWNY</sequence>
<keyword evidence="2" id="KW-1185">Reference proteome</keyword>
<gene>
    <name evidence="1" type="ORF">SAMN05443144_1114</name>
</gene>
<name>A0A1M5D5U5_9BACT</name>
<dbReference type="STRING" id="1194090.SAMN05443144_1114"/>